<keyword evidence="1" id="KW-0059">Arsenical resistance</keyword>
<accession>A0ABY8C9T2</accession>
<dbReference type="PRINTS" id="PR00778">
    <property type="entry name" value="HTHARSR"/>
</dbReference>
<evidence type="ECO:0000256" key="3">
    <source>
        <dbReference type="ARBA" id="ARBA00023125"/>
    </source>
</evidence>
<dbReference type="SUPFAM" id="SSF46785">
    <property type="entry name" value="Winged helix' DNA-binding domain"/>
    <property type="match status" value="1"/>
</dbReference>
<gene>
    <name evidence="6" type="ORF">NR989_00285</name>
</gene>
<evidence type="ECO:0000256" key="2">
    <source>
        <dbReference type="ARBA" id="ARBA00023015"/>
    </source>
</evidence>
<organism evidence="6 7">
    <name type="scientific">Thiomicrorhabdus lithotrophica</name>
    <dbReference type="NCBI Taxonomy" id="2949997"/>
    <lineage>
        <taxon>Bacteria</taxon>
        <taxon>Pseudomonadati</taxon>
        <taxon>Pseudomonadota</taxon>
        <taxon>Gammaproteobacteria</taxon>
        <taxon>Thiotrichales</taxon>
        <taxon>Piscirickettsiaceae</taxon>
        <taxon>Thiomicrorhabdus</taxon>
    </lineage>
</organism>
<dbReference type="InterPro" id="IPR001845">
    <property type="entry name" value="HTH_ArsR_DNA-bd_dom"/>
</dbReference>
<dbReference type="InterPro" id="IPR011991">
    <property type="entry name" value="ArsR-like_HTH"/>
</dbReference>
<evidence type="ECO:0000256" key="1">
    <source>
        <dbReference type="ARBA" id="ARBA00022849"/>
    </source>
</evidence>
<dbReference type="PROSITE" id="PS50987">
    <property type="entry name" value="HTH_ARSR_2"/>
    <property type="match status" value="1"/>
</dbReference>
<keyword evidence="3" id="KW-0238">DNA-binding</keyword>
<dbReference type="InterPro" id="IPR051081">
    <property type="entry name" value="HTH_MetalResp_TranReg"/>
</dbReference>
<evidence type="ECO:0000313" key="7">
    <source>
        <dbReference type="Proteomes" id="UP001222275"/>
    </source>
</evidence>
<evidence type="ECO:0000259" key="5">
    <source>
        <dbReference type="PROSITE" id="PS50987"/>
    </source>
</evidence>
<dbReference type="Proteomes" id="UP001222275">
    <property type="component" value="Chromosome"/>
</dbReference>
<dbReference type="NCBIfam" id="NF033788">
    <property type="entry name" value="HTH_metalloreg"/>
    <property type="match status" value="1"/>
</dbReference>
<proteinExistence type="predicted"/>
<dbReference type="CDD" id="cd00090">
    <property type="entry name" value="HTH_ARSR"/>
    <property type="match status" value="1"/>
</dbReference>
<dbReference type="InterPro" id="IPR036388">
    <property type="entry name" value="WH-like_DNA-bd_sf"/>
</dbReference>
<keyword evidence="7" id="KW-1185">Reference proteome</keyword>
<dbReference type="RefSeq" id="WP_275594970.1">
    <property type="nucleotide sequence ID" value="NZ_CP102381.1"/>
</dbReference>
<sequence>MNIESISQTFKALSDPIRLRILYLLLEKESLCVCEFVEALDLSQSTVSRHLAYLKNSGLVRSWREGIWMHYALQAEALEILKISKLKTALEETAEICSDKQKLECDGITCSTK</sequence>
<keyword evidence="4" id="KW-0804">Transcription</keyword>
<evidence type="ECO:0000256" key="4">
    <source>
        <dbReference type="ARBA" id="ARBA00023163"/>
    </source>
</evidence>
<dbReference type="Gene3D" id="1.10.10.10">
    <property type="entry name" value="Winged helix-like DNA-binding domain superfamily/Winged helix DNA-binding domain"/>
    <property type="match status" value="1"/>
</dbReference>
<dbReference type="PANTHER" id="PTHR33154:SF18">
    <property type="entry name" value="ARSENICAL RESISTANCE OPERON REPRESSOR"/>
    <property type="match status" value="1"/>
</dbReference>
<keyword evidence="2" id="KW-0805">Transcription regulation</keyword>
<dbReference type="Pfam" id="PF01022">
    <property type="entry name" value="HTH_5"/>
    <property type="match status" value="1"/>
</dbReference>
<feature type="domain" description="HTH arsR-type" evidence="5">
    <location>
        <begin position="1"/>
        <end position="93"/>
    </location>
</feature>
<dbReference type="InterPro" id="IPR036390">
    <property type="entry name" value="WH_DNA-bd_sf"/>
</dbReference>
<protein>
    <submittedName>
        <fullName evidence="6">Metalloregulator ArsR/SmtB family transcription factor</fullName>
    </submittedName>
</protein>
<evidence type="ECO:0000313" key="6">
    <source>
        <dbReference type="EMBL" id="WEJ62714.1"/>
    </source>
</evidence>
<dbReference type="PANTHER" id="PTHR33154">
    <property type="entry name" value="TRANSCRIPTIONAL REGULATOR, ARSR FAMILY"/>
    <property type="match status" value="1"/>
</dbReference>
<reference evidence="6 7" key="1">
    <citation type="submission" date="2022-06" db="EMBL/GenBank/DDBJ databases">
        <title>Thiomicrohabdus sp. nov, an obligately chemolithoautotrophic, sulfur-oxidizing bacterium isolated from beach of Guanyin Mountain. Amoy.</title>
        <authorList>
            <person name="Zhu H."/>
        </authorList>
    </citation>
    <scope>NUCLEOTIDE SEQUENCE [LARGE SCALE GENOMIC DNA]</scope>
    <source>
        <strain evidence="6 7">XGS-01</strain>
    </source>
</reference>
<dbReference type="EMBL" id="CP102381">
    <property type="protein sequence ID" value="WEJ62714.1"/>
    <property type="molecule type" value="Genomic_DNA"/>
</dbReference>
<name>A0ABY8C9T2_9GAMM</name>
<dbReference type="SMART" id="SM00418">
    <property type="entry name" value="HTH_ARSR"/>
    <property type="match status" value="1"/>
</dbReference>